<dbReference type="OrthoDB" id="1625311at2"/>
<dbReference type="InterPro" id="IPR010982">
    <property type="entry name" value="Lambda_DNA-bd_dom_sf"/>
</dbReference>
<dbReference type="STRING" id="706434.HMPREF9429_00594"/>
<keyword evidence="1 3" id="KW-0238">DNA-binding</keyword>
<comment type="caution">
    <text evidence="3">The sequence shown here is derived from an EMBL/GenBank/DDBJ whole genome shotgun (WGS) entry which is preliminary data.</text>
</comment>
<name>E2ZAX3_9FIRM</name>
<dbReference type="InterPro" id="IPR001387">
    <property type="entry name" value="Cro/C1-type_HTH"/>
</dbReference>
<dbReference type="GO" id="GO:0005829">
    <property type="term" value="C:cytosol"/>
    <property type="evidence" value="ECO:0007669"/>
    <property type="project" value="TreeGrafter"/>
</dbReference>
<dbReference type="SUPFAM" id="SSF47413">
    <property type="entry name" value="lambda repressor-like DNA-binding domains"/>
    <property type="match status" value="1"/>
</dbReference>
<dbReference type="SMART" id="SM00530">
    <property type="entry name" value="HTH_XRE"/>
    <property type="match status" value="1"/>
</dbReference>
<reference evidence="3 4" key="1">
    <citation type="submission" date="2010-08" db="EMBL/GenBank/DDBJ databases">
        <authorList>
            <person name="Weinstock G."/>
            <person name="Sodergren E."/>
            <person name="Clifton S."/>
            <person name="Fulton L."/>
            <person name="Fulton B."/>
            <person name="Courtney L."/>
            <person name="Fronick C."/>
            <person name="Harrison M."/>
            <person name="Strong C."/>
            <person name="Farmer C."/>
            <person name="Delahaunty K."/>
            <person name="Markovic C."/>
            <person name="Hall O."/>
            <person name="Minx P."/>
            <person name="Tomlinson C."/>
            <person name="Mitreva M."/>
            <person name="Hou S."/>
            <person name="Chen J."/>
            <person name="Wollam A."/>
            <person name="Pepin K.H."/>
            <person name="Johnson M."/>
            <person name="Bhonagiri V."/>
            <person name="Zhang X."/>
            <person name="Suruliraj S."/>
            <person name="Warren W."/>
            <person name="Chinwalla A."/>
            <person name="Mardis E.R."/>
            <person name="Wilson R.K."/>
        </authorList>
    </citation>
    <scope>NUCLEOTIDE SEQUENCE [LARGE SCALE GENOMIC DNA]</scope>
    <source>
        <strain evidence="3 4">F0359</strain>
    </source>
</reference>
<dbReference type="HOGENOM" id="CLU_066192_4_5_9"/>
<dbReference type="eggNOG" id="COG1396">
    <property type="taxonomic scope" value="Bacteria"/>
</dbReference>
<proteinExistence type="predicted"/>
<sequence length="125" mass="14534">METIYERIRRLRQENNMSQDKLAKKTGYTSRSTINKIEAGKIDISRAKIKVFADALGVTPAYLMGWEDESEQGYYTDPEVAEYAEELRTNPKYRLLFNASKDLSKEDIDFVVDMIERLKAREGKE</sequence>
<dbReference type="PANTHER" id="PTHR46797">
    <property type="entry name" value="HTH-TYPE TRANSCRIPTIONAL REGULATOR"/>
    <property type="match status" value="1"/>
</dbReference>
<gene>
    <name evidence="3" type="ORF">HMPREF9429_00594</name>
</gene>
<evidence type="ECO:0000313" key="4">
    <source>
        <dbReference type="Proteomes" id="UP000003195"/>
    </source>
</evidence>
<keyword evidence="4" id="KW-1185">Reference proteome</keyword>
<dbReference type="PROSITE" id="PS50943">
    <property type="entry name" value="HTH_CROC1"/>
    <property type="match status" value="1"/>
</dbReference>
<dbReference type="EMBL" id="AECS01000013">
    <property type="protein sequence ID" value="EFQ04553.1"/>
    <property type="molecule type" value="Genomic_DNA"/>
</dbReference>
<dbReference type="RefSeq" id="WP_006941467.1">
    <property type="nucleotide sequence ID" value="NZ_GL538186.1"/>
</dbReference>
<evidence type="ECO:0000256" key="1">
    <source>
        <dbReference type="ARBA" id="ARBA00023125"/>
    </source>
</evidence>
<dbReference type="Gene3D" id="1.10.260.40">
    <property type="entry name" value="lambda repressor-like DNA-binding domains"/>
    <property type="match status" value="1"/>
</dbReference>
<accession>E2ZAX3</accession>
<evidence type="ECO:0000259" key="2">
    <source>
        <dbReference type="PROSITE" id="PS50943"/>
    </source>
</evidence>
<feature type="domain" description="HTH cro/C1-type" evidence="2">
    <location>
        <begin position="8"/>
        <end position="63"/>
    </location>
</feature>
<evidence type="ECO:0000313" key="3">
    <source>
        <dbReference type="EMBL" id="EFQ04553.1"/>
    </source>
</evidence>
<dbReference type="GO" id="GO:0003700">
    <property type="term" value="F:DNA-binding transcription factor activity"/>
    <property type="evidence" value="ECO:0007669"/>
    <property type="project" value="TreeGrafter"/>
</dbReference>
<dbReference type="Proteomes" id="UP000003195">
    <property type="component" value="Unassembled WGS sequence"/>
</dbReference>
<dbReference type="Pfam" id="PF01381">
    <property type="entry name" value="HTH_3"/>
    <property type="match status" value="1"/>
</dbReference>
<dbReference type="PANTHER" id="PTHR46797:SF1">
    <property type="entry name" value="METHYLPHOSPHONATE SYNTHASE"/>
    <property type="match status" value="1"/>
</dbReference>
<dbReference type="InterPro" id="IPR050807">
    <property type="entry name" value="TransReg_Diox_bact_type"/>
</dbReference>
<dbReference type="CDD" id="cd00093">
    <property type="entry name" value="HTH_XRE"/>
    <property type="match status" value="1"/>
</dbReference>
<dbReference type="AlphaFoldDB" id="E2ZAX3"/>
<protein>
    <submittedName>
        <fullName evidence="3">DNA-binding helix-turn-helix protein</fullName>
    </submittedName>
</protein>
<dbReference type="GO" id="GO:0003677">
    <property type="term" value="F:DNA binding"/>
    <property type="evidence" value="ECO:0007669"/>
    <property type="project" value="UniProtKB-KW"/>
</dbReference>
<organism evidence="3 4">
    <name type="scientific">Megasphaera micronuciformis F0359</name>
    <dbReference type="NCBI Taxonomy" id="706434"/>
    <lineage>
        <taxon>Bacteria</taxon>
        <taxon>Bacillati</taxon>
        <taxon>Bacillota</taxon>
        <taxon>Negativicutes</taxon>
        <taxon>Veillonellales</taxon>
        <taxon>Veillonellaceae</taxon>
        <taxon>Megasphaera</taxon>
    </lineage>
</organism>